<dbReference type="GeneID" id="28834880"/>
<organism evidence="10 11">
    <name type="scientific">Pseudogymnoascus verrucosus</name>
    <dbReference type="NCBI Taxonomy" id="342668"/>
    <lineage>
        <taxon>Eukaryota</taxon>
        <taxon>Fungi</taxon>
        <taxon>Dikarya</taxon>
        <taxon>Ascomycota</taxon>
        <taxon>Pezizomycotina</taxon>
        <taxon>Leotiomycetes</taxon>
        <taxon>Thelebolales</taxon>
        <taxon>Thelebolaceae</taxon>
        <taxon>Pseudogymnoascus</taxon>
    </lineage>
</organism>
<feature type="region of interest" description="Disordered" evidence="9">
    <location>
        <begin position="109"/>
        <end position="133"/>
    </location>
</feature>
<keyword evidence="6 8" id="KW-0496">Mitochondrion</keyword>
<evidence type="ECO:0000313" key="10">
    <source>
        <dbReference type="EMBL" id="OBU00461.1"/>
    </source>
</evidence>
<accession>A0A1B8GXC8</accession>
<proteinExistence type="inferred from homology"/>
<keyword evidence="7 8" id="KW-0472">Membrane</keyword>
<keyword evidence="5 8" id="KW-0809">Transit peptide</keyword>
<keyword evidence="11" id="KW-1185">Reference proteome</keyword>
<reference evidence="10 11" key="1">
    <citation type="submission" date="2016-03" db="EMBL/GenBank/DDBJ databases">
        <title>Comparative genomics of Pseudogymnoascus destructans, the fungus causing white-nose syndrome of bats.</title>
        <authorList>
            <person name="Palmer J.M."/>
            <person name="Drees K.P."/>
            <person name="Foster J.T."/>
            <person name="Lindner D.L."/>
        </authorList>
    </citation>
    <scope>NUCLEOTIDE SEQUENCE [LARGE SCALE GENOMIC DNA]</scope>
    <source>
        <strain evidence="10 11">UAMH 10579</strain>
    </source>
</reference>
<comment type="function">
    <text evidence="1">Probable mitochondrial mRNA stabilization factor.</text>
</comment>
<dbReference type="FunFam" id="3.30.460.10:FF:000044">
    <property type="entry name" value="ATPase synthesis protein 25, mitochondrial"/>
    <property type="match status" value="1"/>
</dbReference>
<evidence type="ECO:0000256" key="9">
    <source>
        <dbReference type="SAM" id="MobiDB-lite"/>
    </source>
</evidence>
<dbReference type="Gene3D" id="3.30.460.10">
    <property type="entry name" value="Beta Polymerase, domain 2"/>
    <property type="match status" value="1"/>
</dbReference>
<dbReference type="PANTHER" id="PTHR28087">
    <property type="entry name" value="ATPASE SYNTHESIS PROTEIN 25, MITOCHONDRIAL"/>
    <property type="match status" value="1"/>
</dbReference>
<dbReference type="GO" id="GO:0048255">
    <property type="term" value="P:mRNA stabilization"/>
    <property type="evidence" value="ECO:0007669"/>
    <property type="project" value="TreeGrafter"/>
</dbReference>
<comment type="similarity">
    <text evidence="3 8">Belongs to the ATP25 family.</text>
</comment>
<evidence type="ECO:0000256" key="3">
    <source>
        <dbReference type="ARBA" id="ARBA00010787"/>
    </source>
</evidence>
<evidence type="ECO:0000256" key="1">
    <source>
        <dbReference type="ARBA" id="ARBA00003470"/>
    </source>
</evidence>
<evidence type="ECO:0000256" key="8">
    <source>
        <dbReference type="RuleBase" id="RU367062"/>
    </source>
</evidence>
<dbReference type="OrthoDB" id="107372at2759"/>
<evidence type="ECO:0000256" key="4">
    <source>
        <dbReference type="ARBA" id="ARBA00022792"/>
    </source>
</evidence>
<gene>
    <name evidence="10" type="primary">ATP25</name>
    <name evidence="10" type="ORF">VE01_01494</name>
</gene>
<evidence type="ECO:0000256" key="7">
    <source>
        <dbReference type="ARBA" id="ARBA00023136"/>
    </source>
</evidence>
<evidence type="ECO:0000313" key="11">
    <source>
        <dbReference type="Proteomes" id="UP000091956"/>
    </source>
</evidence>
<comment type="subcellular location">
    <subcellularLocation>
        <location evidence="2 8">Mitochondrion inner membrane</location>
        <topology evidence="2 8">Peripheral membrane protein</topology>
        <orientation evidence="2 8">Matrix side</orientation>
    </subcellularLocation>
</comment>
<keyword evidence="4 8" id="KW-0999">Mitochondrion inner membrane</keyword>
<dbReference type="PANTHER" id="PTHR28087:SF1">
    <property type="entry name" value="ATPASE SYNTHESIS PROTEIN 25, MITOCHONDRIAL"/>
    <property type="match status" value="1"/>
</dbReference>
<dbReference type="RefSeq" id="XP_018134193.1">
    <property type="nucleotide sequence ID" value="XM_018271015.2"/>
</dbReference>
<comment type="function">
    <text evidence="8">Mitochondrial mRNA stabilization factor.</text>
</comment>
<feature type="compositionally biased region" description="Acidic residues" evidence="9">
    <location>
        <begin position="115"/>
        <end position="125"/>
    </location>
</feature>
<dbReference type="STRING" id="342668.A0A1B8GXC8"/>
<dbReference type="Proteomes" id="UP000091956">
    <property type="component" value="Unassembled WGS sequence"/>
</dbReference>
<dbReference type="InterPro" id="IPR043519">
    <property type="entry name" value="NT_sf"/>
</dbReference>
<evidence type="ECO:0000256" key="6">
    <source>
        <dbReference type="ARBA" id="ARBA00023128"/>
    </source>
</evidence>
<name>A0A1B8GXC8_9PEZI</name>
<dbReference type="AlphaFoldDB" id="A0A1B8GXC8"/>
<dbReference type="GO" id="GO:0005743">
    <property type="term" value="C:mitochondrial inner membrane"/>
    <property type="evidence" value="ECO:0007669"/>
    <property type="project" value="UniProtKB-SubCell"/>
</dbReference>
<dbReference type="InterPro" id="IPR040152">
    <property type="entry name" value="Atp25"/>
</dbReference>
<dbReference type="GO" id="GO:0140053">
    <property type="term" value="P:mitochondrial gene expression"/>
    <property type="evidence" value="ECO:0007669"/>
    <property type="project" value="UniProtKB-UniRule"/>
</dbReference>
<sequence length="396" mass="43081">MVQTVSRAIRATACNNCRTSLLRSFTSIAGVQWHANTATATRLWRTPGATQTSIRYSSNTSGSSSQFDHQTLGTTGVSYAANLKHTEATESAVAEELAAEEAIEQEAIETKATPEEEPVLEEDTQAESQASSTPWYLQVDTPTTHIPTLSERQKIPELPSSPPAILQPLLERISVDLGLDDLSLLDLRKLDPPPALGANLIMVIGTARSEKHLHVSADRLCRWLRTEYKLRPDADGLLGRNELKLRLKRKAKKAKLTGMPHEDDADDGVRTGWVCVNVGTVESAKDAESEVTQPDTGFVGFGRQTDGTKIVVQMLVEEKRAELDLERLWSGIARRQTSGLLAEVDADGFVDTSEGSVDEIPTQESSPVVKVHDAYATPFPTTASFSPVAVQPKGDN</sequence>
<reference evidence="11" key="2">
    <citation type="journal article" date="2018" name="Nat. Commun.">
        <title>Extreme sensitivity to ultraviolet light in the fungal pathogen causing white-nose syndrome of bats.</title>
        <authorList>
            <person name="Palmer J.M."/>
            <person name="Drees K.P."/>
            <person name="Foster J.T."/>
            <person name="Lindner D.L."/>
        </authorList>
    </citation>
    <scope>NUCLEOTIDE SEQUENCE [LARGE SCALE GENOMIC DNA]</scope>
    <source>
        <strain evidence="11">UAMH 10579</strain>
    </source>
</reference>
<evidence type="ECO:0000256" key="2">
    <source>
        <dbReference type="ARBA" id="ARBA00004443"/>
    </source>
</evidence>
<dbReference type="EMBL" id="KV460209">
    <property type="protein sequence ID" value="OBU00461.1"/>
    <property type="molecule type" value="Genomic_DNA"/>
</dbReference>
<protein>
    <recommendedName>
        <fullName evidence="8">ATPase synthesis protein 25</fullName>
    </recommendedName>
</protein>
<evidence type="ECO:0000256" key="5">
    <source>
        <dbReference type="ARBA" id="ARBA00022946"/>
    </source>
</evidence>